<dbReference type="SUPFAM" id="SSF52279">
    <property type="entry name" value="Beta-D-glucan exohydrolase, C-terminal domain"/>
    <property type="match status" value="1"/>
</dbReference>
<evidence type="ECO:0000259" key="4">
    <source>
        <dbReference type="SMART" id="SM01217"/>
    </source>
</evidence>
<protein>
    <submittedName>
        <fullName evidence="5">Beta-glucosidase</fullName>
    </submittedName>
</protein>
<comment type="similarity">
    <text evidence="1">Belongs to the glycosyl hydrolase 3 family.</text>
</comment>
<dbReference type="PROSITE" id="PS51318">
    <property type="entry name" value="TAT"/>
    <property type="match status" value="1"/>
</dbReference>
<dbReference type="Pfam" id="PF14310">
    <property type="entry name" value="Fn3-like"/>
    <property type="match status" value="1"/>
</dbReference>
<feature type="signal peptide" evidence="3">
    <location>
        <begin position="1"/>
        <end position="31"/>
    </location>
</feature>
<keyword evidence="3" id="KW-0732">Signal</keyword>
<dbReference type="InterPro" id="IPR013783">
    <property type="entry name" value="Ig-like_fold"/>
</dbReference>
<dbReference type="Gene3D" id="2.60.120.380">
    <property type="match status" value="1"/>
</dbReference>
<evidence type="ECO:0000256" key="3">
    <source>
        <dbReference type="SAM" id="SignalP"/>
    </source>
</evidence>
<reference evidence="6" key="1">
    <citation type="submission" date="2016-11" db="EMBL/GenBank/DDBJ databases">
        <authorList>
            <person name="Varghese N."/>
            <person name="Submissions S."/>
        </authorList>
    </citation>
    <scope>NUCLEOTIDE SEQUENCE [LARGE SCALE GENOMIC DNA]</scope>
    <source>
        <strain evidence="6">DSM 44671</strain>
    </source>
</reference>
<feature type="chain" id="PRO_5012159426" evidence="3">
    <location>
        <begin position="32"/>
        <end position="818"/>
    </location>
</feature>
<dbReference type="InterPro" id="IPR050288">
    <property type="entry name" value="Cellulose_deg_GH3"/>
</dbReference>
<dbReference type="InterPro" id="IPR006311">
    <property type="entry name" value="TAT_signal"/>
</dbReference>
<dbReference type="Pfam" id="PF01915">
    <property type="entry name" value="Glyco_hydro_3_C"/>
    <property type="match status" value="1"/>
</dbReference>
<gene>
    <name evidence="5" type="ORF">SAMN04489730_6997</name>
</gene>
<dbReference type="PANTHER" id="PTHR42715:SF10">
    <property type="entry name" value="BETA-GLUCOSIDASE"/>
    <property type="match status" value="1"/>
</dbReference>
<dbReference type="GO" id="GO:0004553">
    <property type="term" value="F:hydrolase activity, hydrolyzing O-glycosyl compounds"/>
    <property type="evidence" value="ECO:0007669"/>
    <property type="project" value="InterPro"/>
</dbReference>
<evidence type="ECO:0000256" key="2">
    <source>
        <dbReference type="ARBA" id="ARBA00022801"/>
    </source>
</evidence>
<dbReference type="InterPro" id="IPR002772">
    <property type="entry name" value="Glyco_hydro_3_C"/>
</dbReference>
<dbReference type="InterPro" id="IPR036881">
    <property type="entry name" value="Glyco_hydro_3_C_sf"/>
</dbReference>
<dbReference type="Gene3D" id="2.60.40.10">
    <property type="entry name" value="Immunoglobulins"/>
    <property type="match status" value="1"/>
</dbReference>
<evidence type="ECO:0000313" key="6">
    <source>
        <dbReference type="Proteomes" id="UP000182740"/>
    </source>
</evidence>
<dbReference type="GO" id="GO:0005975">
    <property type="term" value="P:carbohydrate metabolic process"/>
    <property type="evidence" value="ECO:0007669"/>
    <property type="project" value="InterPro"/>
</dbReference>
<keyword evidence="6" id="KW-1185">Reference proteome</keyword>
<dbReference type="InterPro" id="IPR026891">
    <property type="entry name" value="Fn3-like"/>
</dbReference>
<dbReference type="PANTHER" id="PTHR42715">
    <property type="entry name" value="BETA-GLUCOSIDASE"/>
    <property type="match status" value="1"/>
</dbReference>
<dbReference type="PRINTS" id="PR00133">
    <property type="entry name" value="GLHYDRLASE3"/>
</dbReference>
<dbReference type="SMART" id="SM01217">
    <property type="entry name" value="Fn3_like"/>
    <property type="match status" value="1"/>
</dbReference>
<name>A0A1K1SWY2_9PSEU</name>
<accession>A0A1K1SWY2</accession>
<dbReference type="Proteomes" id="UP000182740">
    <property type="component" value="Unassembled WGS sequence"/>
</dbReference>
<dbReference type="Gene3D" id="3.40.50.1700">
    <property type="entry name" value="Glycoside hydrolase family 3 C-terminal domain"/>
    <property type="match status" value="1"/>
</dbReference>
<organism evidence="5 6">
    <name type="scientific">Amycolatopsis australiensis</name>
    <dbReference type="NCBI Taxonomy" id="546364"/>
    <lineage>
        <taxon>Bacteria</taxon>
        <taxon>Bacillati</taxon>
        <taxon>Actinomycetota</taxon>
        <taxon>Actinomycetes</taxon>
        <taxon>Pseudonocardiales</taxon>
        <taxon>Pseudonocardiaceae</taxon>
        <taxon>Amycolatopsis</taxon>
    </lineage>
</organism>
<dbReference type="Gene3D" id="3.20.20.300">
    <property type="entry name" value="Glycoside hydrolase, family 3, N-terminal domain"/>
    <property type="match status" value="1"/>
</dbReference>
<dbReference type="InterPro" id="IPR001764">
    <property type="entry name" value="Glyco_hydro_3_N"/>
</dbReference>
<dbReference type="Pfam" id="PF00933">
    <property type="entry name" value="Glyco_hydro_3"/>
    <property type="match status" value="1"/>
</dbReference>
<evidence type="ECO:0000313" key="5">
    <source>
        <dbReference type="EMBL" id="SFW88567.1"/>
    </source>
</evidence>
<sequence length="818" mass="85619">MERSNTLFGRPSRRTALTASGVGLLMTVVMAAPASAQQGDGLASTRARAQELVAQMTLDEKLSFVTGATDPNSLGESGYIPGVPRLKIPPLRFADGSAGVRLAKHATAMPAPVALASSFDQNLATQYGAVLGKEARALGQDVVLAPMANSIRVPQAGRNFETFSEDPLVSSRTASGEITGVQSQGAMATMKHLAVNNQETDRLTLDAVIDDQTLHEIELPPFKAAVDAGVASVMCAYNKVNGTPSCGSPELMNEILRRQWAFQGWVLSDWQATASTDAITKGLDQEMPTEKFYGGALKNAITAGTVPLSTLDTAVTRILTQMARFHLLDDPAPARPVRDAADAAKVAKSVAERGSVLLRNVDGMLPLTGANASSIALIGPAANTPKIGGGGSSQVVPDTAVAPRQTISTRAGTGTVSYTPGIDLVGTPIPAASFTPAPPFAADGTVRLAADGSTDYRGSLTVSVTGDYRFTMGVSGSGLALLTLDGTTQFFTSSVPGIMRLHLNAGSHTIGITRLPGVGSGDLQVVPRWVTPNQVQEFFQPAVEAAKKAKTAIVFASDDDAEGTDRTTLTLPDYQDELIDAIASANPNTVVVLETGSAVTMPWLPKVRSVLQMWYPGQEGAAAAAALLFGDSEPAGRLSQTFPTATDATAIGGDKRRFPGVDRQVQYSEGIYTGYRWFAAQQVKPLFPFGFGLGYTKFAYSDLSTVWNGQTLVASLTVQNIGDRTGSDVPQVYVGPSPALRMPQAAFSLAGYTKITLAPGASTRVKITVDPAQLSSWNSETRSFQLGTGSRTVYAGPSSADLVLRQNVSVGGIGTGSR</sequence>
<proteinExistence type="inferred from homology"/>
<dbReference type="EMBL" id="FPJG01000006">
    <property type="protein sequence ID" value="SFW88567.1"/>
    <property type="molecule type" value="Genomic_DNA"/>
</dbReference>
<dbReference type="InterPro" id="IPR017853">
    <property type="entry name" value="GH"/>
</dbReference>
<feature type="domain" description="Fibronectin type III-like" evidence="4">
    <location>
        <begin position="728"/>
        <end position="799"/>
    </location>
</feature>
<evidence type="ECO:0000256" key="1">
    <source>
        <dbReference type="ARBA" id="ARBA00005336"/>
    </source>
</evidence>
<dbReference type="InterPro" id="IPR036962">
    <property type="entry name" value="Glyco_hydro_3_N_sf"/>
</dbReference>
<dbReference type="AlphaFoldDB" id="A0A1K1SWY2"/>
<keyword evidence="2" id="KW-0378">Hydrolase</keyword>
<dbReference type="SUPFAM" id="SSF51445">
    <property type="entry name" value="(Trans)glycosidases"/>
    <property type="match status" value="1"/>
</dbReference>
<dbReference type="STRING" id="546364.SAMN04489730_6997"/>